<dbReference type="InterPro" id="IPR057726">
    <property type="entry name" value="Tsg_C"/>
</dbReference>
<protein>
    <recommendedName>
        <fullName evidence="1">Tsg C-terminal domain-containing protein</fullName>
    </recommendedName>
</protein>
<proteinExistence type="predicted"/>
<evidence type="ECO:0000313" key="2">
    <source>
        <dbReference type="EMBL" id="KAJ6220172.1"/>
    </source>
</evidence>
<dbReference type="Proteomes" id="UP001142055">
    <property type="component" value="Chromosome 2"/>
</dbReference>
<dbReference type="GO" id="GO:0030510">
    <property type="term" value="P:regulation of BMP signaling pathway"/>
    <property type="evidence" value="ECO:0007669"/>
    <property type="project" value="TreeGrafter"/>
</dbReference>
<dbReference type="InterPro" id="IPR006761">
    <property type="entry name" value="Tsg"/>
</dbReference>
<gene>
    <name evidence="2" type="ORF">RDWZM_005984</name>
</gene>
<comment type="caution">
    <text evidence="2">The sequence shown here is derived from an EMBL/GenBank/DDBJ whole genome shotgun (WGS) entry which is preliminary data.</text>
</comment>
<dbReference type="AlphaFoldDB" id="A0A9Q0M9J1"/>
<reference evidence="2" key="1">
    <citation type="submission" date="2022-12" db="EMBL/GenBank/DDBJ databases">
        <title>Genome assemblies of Blomia tropicalis.</title>
        <authorList>
            <person name="Cui Y."/>
        </authorList>
    </citation>
    <scope>NUCLEOTIDE SEQUENCE</scope>
    <source>
        <tissue evidence="2">Adult mites</tissue>
    </source>
</reference>
<dbReference type="Pfam" id="PF04668">
    <property type="entry name" value="Tsg"/>
    <property type="match status" value="1"/>
</dbReference>
<dbReference type="PANTHER" id="PTHR12312">
    <property type="entry name" value="TWISTED GASTRULATION PROTEIN HOMOLOG 1-A-RELATED"/>
    <property type="match status" value="1"/>
</dbReference>
<organism evidence="2 3">
    <name type="scientific">Blomia tropicalis</name>
    <name type="common">Mite</name>
    <dbReference type="NCBI Taxonomy" id="40697"/>
    <lineage>
        <taxon>Eukaryota</taxon>
        <taxon>Metazoa</taxon>
        <taxon>Ecdysozoa</taxon>
        <taxon>Arthropoda</taxon>
        <taxon>Chelicerata</taxon>
        <taxon>Arachnida</taxon>
        <taxon>Acari</taxon>
        <taxon>Acariformes</taxon>
        <taxon>Sarcoptiformes</taxon>
        <taxon>Astigmata</taxon>
        <taxon>Glycyphagoidea</taxon>
        <taxon>Echimyopodidae</taxon>
        <taxon>Blomia</taxon>
    </lineage>
</organism>
<name>A0A9Q0M9J1_BLOTA</name>
<feature type="domain" description="Tsg C-terminal" evidence="1">
    <location>
        <begin position="3"/>
        <end position="140"/>
    </location>
</feature>
<keyword evidence="3" id="KW-1185">Reference proteome</keyword>
<dbReference type="GO" id="GO:0005615">
    <property type="term" value="C:extracellular space"/>
    <property type="evidence" value="ECO:0007669"/>
    <property type="project" value="TreeGrafter"/>
</dbReference>
<sequence>MVQEPDVEIFDLLSREQPVNKDNWRIYNVSYKIQIDFGVFEDGQSEKINYETNLSTSEPGQSHSSSFSMKPTLQSNSDQILNVNCTIAFLSQCMAFNKCKENCQMMGASAYRWFHNACCQCIGPCAPAPYGEEHPRCDLCNQDNIDDYVNYNSMAMSEIID</sequence>
<dbReference type="EMBL" id="JAPWDV010000002">
    <property type="protein sequence ID" value="KAJ6220172.1"/>
    <property type="molecule type" value="Genomic_DNA"/>
</dbReference>
<accession>A0A9Q0M9J1</accession>
<evidence type="ECO:0000259" key="1">
    <source>
        <dbReference type="Pfam" id="PF04668"/>
    </source>
</evidence>
<evidence type="ECO:0000313" key="3">
    <source>
        <dbReference type="Proteomes" id="UP001142055"/>
    </source>
</evidence>
<dbReference type="PANTHER" id="PTHR12312:SF16">
    <property type="entry name" value="TWISTED GASTRULATION PROTEIN HOMOLOG 1-A-RELATED"/>
    <property type="match status" value="1"/>
</dbReference>